<feature type="compositionally biased region" description="Acidic residues" evidence="1">
    <location>
        <begin position="164"/>
        <end position="181"/>
    </location>
</feature>
<accession>A0A8J4FZV3</accession>
<evidence type="ECO:0000313" key="3">
    <source>
        <dbReference type="Proteomes" id="UP000747110"/>
    </source>
</evidence>
<dbReference type="AlphaFoldDB" id="A0A8J4FZV3"/>
<dbReference type="EMBL" id="BNCP01000083">
    <property type="protein sequence ID" value="GIL92798.1"/>
    <property type="molecule type" value="Genomic_DNA"/>
</dbReference>
<evidence type="ECO:0000256" key="1">
    <source>
        <dbReference type="SAM" id="MobiDB-lite"/>
    </source>
</evidence>
<proteinExistence type="predicted"/>
<name>A0A8J4FZV3_9CHLO</name>
<feature type="compositionally biased region" description="Basic and acidic residues" evidence="1">
    <location>
        <begin position="124"/>
        <end position="138"/>
    </location>
</feature>
<organism evidence="2 3">
    <name type="scientific">Volvox reticuliferus</name>
    <dbReference type="NCBI Taxonomy" id="1737510"/>
    <lineage>
        <taxon>Eukaryota</taxon>
        <taxon>Viridiplantae</taxon>
        <taxon>Chlorophyta</taxon>
        <taxon>core chlorophytes</taxon>
        <taxon>Chlorophyceae</taxon>
        <taxon>CS clade</taxon>
        <taxon>Chlamydomonadales</taxon>
        <taxon>Volvocaceae</taxon>
        <taxon>Volvox</taxon>
    </lineage>
</organism>
<feature type="non-terminal residue" evidence="2">
    <location>
        <position position="1"/>
    </location>
</feature>
<dbReference type="Proteomes" id="UP000747110">
    <property type="component" value="Unassembled WGS sequence"/>
</dbReference>
<keyword evidence="3" id="KW-1185">Reference proteome</keyword>
<feature type="non-terminal residue" evidence="2">
    <location>
        <position position="275"/>
    </location>
</feature>
<dbReference type="OrthoDB" id="10582950at2759"/>
<evidence type="ECO:0000313" key="2">
    <source>
        <dbReference type="EMBL" id="GIL92798.1"/>
    </source>
</evidence>
<sequence length="275" mass="30980">GSKRQITGSAAGRNPIRRRYNDAEDEEWGIGSTDDDDDKFVNRRHAGGSAVQPGRRSGKLAPPSQQHPVSKQRRQQQFARMRSSGRQMVSLFSPRGAGAATRPADRDRSGMKSADVITIESSDEDKNGDFRDAFRSADRNQLNGGQRPIKNRRRSTTRAAEDAHTDEDENDDDDDDDDDDVLYGRRGGDAVYDTYDSGGGYGTGYYTTDLDADLEGFIDDRVRMSTSEDDDDELRNKHERRARLYERFELQKEKEALLPALRRDHLRFGSPSLSL</sequence>
<feature type="region of interest" description="Disordered" evidence="1">
    <location>
        <begin position="1"/>
        <end position="198"/>
    </location>
</feature>
<reference evidence="2" key="1">
    <citation type="journal article" date="2021" name="Proc. Natl. Acad. Sci. U.S.A.">
        <title>Three genomes in the algal genus Volvox reveal the fate of a haploid sex-determining region after a transition to homothallism.</title>
        <authorList>
            <person name="Yamamoto K."/>
            <person name="Hamaji T."/>
            <person name="Kawai-Toyooka H."/>
            <person name="Matsuzaki R."/>
            <person name="Takahashi F."/>
            <person name="Nishimura Y."/>
            <person name="Kawachi M."/>
            <person name="Noguchi H."/>
            <person name="Minakuchi Y."/>
            <person name="Umen J.G."/>
            <person name="Toyoda A."/>
            <person name="Nozaki H."/>
        </authorList>
    </citation>
    <scope>NUCLEOTIDE SEQUENCE</scope>
    <source>
        <strain evidence="2">NIES-3786</strain>
    </source>
</reference>
<feature type="compositionally biased region" description="Acidic residues" evidence="1">
    <location>
        <begin position="23"/>
        <end position="38"/>
    </location>
</feature>
<protein>
    <submittedName>
        <fullName evidence="2">Uncharacterized protein</fullName>
    </submittedName>
</protein>
<gene>
    <name evidence="2" type="ORF">Vretifemale_20278</name>
</gene>
<comment type="caution">
    <text evidence="2">The sequence shown here is derived from an EMBL/GenBank/DDBJ whole genome shotgun (WGS) entry which is preliminary data.</text>
</comment>